<dbReference type="PROSITE" id="PS50011">
    <property type="entry name" value="PROTEIN_KINASE_DOM"/>
    <property type="match status" value="1"/>
</dbReference>
<reference evidence="4" key="3">
    <citation type="submission" date="2025-09" db="UniProtKB">
        <authorList>
            <consortium name="Ensembl"/>
        </authorList>
    </citation>
    <scope>IDENTIFICATION</scope>
    <source>
        <strain evidence="4">breed Abyssinian</strain>
    </source>
</reference>
<evidence type="ECO:0000313" key="5">
    <source>
        <dbReference type="Proteomes" id="UP000823872"/>
    </source>
</evidence>
<dbReference type="Proteomes" id="UP000823872">
    <property type="component" value="Chromosome E1"/>
</dbReference>
<dbReference type="InterPro" id="IPR000719">
    <property type="entry name" value="Prot_kinase_dom"/>
</dbReference>
<feature type="compositionally biased region" description="Polar residues" evidence="2">
    <location>
        <begin position="352"/>
        <end position="363"/>
    </location>
</feature>
<dbReference type="Pfam" id="PF00069">
    <property type="entry name" value="Pkinase"/>
    <property type="match status" value="1"/>
</dbReference>
<dbReference type="SMART" id="SM00220">
    <property type="entry name" value="S_TKc"/>
    <property type="match status" value="1"/>
</dbReference>
<sequence>MGTPLFLDEPLLSSGTFSFLRLLTPPPGMLASPRVTSSHCPPALVAWRVSHVVRLSVRAQACWVSLAVGIPTIRWCGAEGDYNVMVMELLGPSLEDLFNFCSRKFSLKTVLLLADQMISRIEYIHSKNFIHRDVKPDNFLMGLGKKGNLVYIIDFGLAKKYRDARTHQHIPYRENKNLTGTARYASINTHLGIEQSRRDDLESLGYVLMYFNLGSLPWQGLKAATKRQKYERISEKKMSTPIEVLCKSYPSEFATYLNFCRSLRFDDKPDYSYLRQLFRNLFHRQGFSYDYVFDWNMLKFGASRAADDAERERRDREERLRHPRNPAARGLPSTASGRLRGTQEVAPPTPLTPTSHTANTSPRPVSGMERERKVSMRLHRGAPVNVSSSDLTGRQDTSRMSTSQDTERAVGFFPQALESMNRQQEIDRRQRLPTRGQEPRHTVCSRAPHTPGRDNRESVDPRGSVWTQDLRSRPQPAKNSIPFEHHGK</sequence>
<evidence type="ECO:0000256" key="1">
    <source>
        <dbReference type="ARBA" id="ARBA00012513"/>
    </source>
</evidence>
<feature type="compositionally biased region" description="Polar residues" evidence="2">
    <location>
        <begin position="385"/>
        <end position="404"/>
    </location>
</feature>
<dbReference type="PANTHER" id="PTHR11909">
    <property type="entry name" value="CASEIN KINASE-RELATED"/>
    <property type="match status" value="1"/>
</dbReference>
<dbReference type="InterPro" id="IPR011009">
    <property type="entry name" value="Kinase-like_dom_sf"/>
</dbReference>
<dbReference type="Gene3D" id="1.10.510.10">
    <property type="entry name" value="Transferase(Phosphotransferase) domain 1"/>
    <property type="match status" value="1"/>
</dbReference>
<feature type="compositionally biased region" description="Basic and acidic residues" evidence="2">
    <location>
        <begin position="306"/>
        <end position="320"/>
    </location>
</feature>
<feature type="domain" description="Protein kinase" evidence="3">
    <location>
        <begin position="6"/>
        <end position="282"/>
    </location>
</feature>
<gene>
    <name evidence="4" type="primary">CSNK1D</name>
</gene>
<evidence type="ECO:0000259" key="3">
    <source>
        <dbReference type="PROSITE" id="PS50011"/>
    </source>
</evidence>
<keyword evidence="5" id="KW-1185">Reference proteome</keyword>
<reference evidence="4" key="2">
    <citation type="submission" date="2025-08" db="UniProtKB">
        <authorList>
            <consortium name="Ensembl"/>
        </authorList>
    </citation>
    <scope>IDENTIFICATION</scope>
    <source>
        <strain evidence="4">breed Abyssinian</strain>
    </source>
</reference>
<evidence type="ECO:0000313" key="4">
    <source>
        <dbReference type="Ensembl" id="ENSFCTP00005009778.1"/>
    </source>
</evidence>
<protein>
    <recommendedName>
        <fullName evidence="1">non-specific serine/threonine protein kinase</fullName>
        <ecNumber evidence="1">2.7.11.1</ecNumber>
    </recommendedName>
</protein>
<dbReference type="EC" id="2.7.11.1" evidence="1"/>
<feature type="compositionally biased region" description="Basic and acidic residues" evidence="2">
    <location>
        <begin position="451"/>
        <end position="460"/>
    </location>
</feature>
<proteinExistence type="predicted"/>
<reference evidence="4 5" key="1">
    <citation type="submission" date="2021-02" db="EMBL/GenBank/DDBJ databases">
        <title>Safari Cat Assemblies.</title>
        <authorList>
            <person name="Bredemeyer K.R."/>
            <person name="Murphy W.J."/>
        </authorList>
    </citation>
    <scope>NUCLEOTIDE SEQUENCE [LARGE SCALE GENOMIC DNA]</scope>
</reference>
<evidence type="ECO:0000256" key="2">
    <source>
        <dbReference type="SAM" id="MobiDB-lite"/>
    </source>
</evidence>
<dbReference type="PROSITE" id="PS00108">
    <property type="entry name" value="PROTEIN_KINASE_ST"/>
    <property type="match status" value="1"/>
</dbReference>
<name>A0ABI7WHI6_FELCA</name>
<dbReference type="GeneTree" id="ENSGT00940000153536"/>
<dbReference type="InterPro" id="IPR050235">
    <property type="entry name" value="CK1_Ser-Thr_kinase"/>
</dbReference>
<accession>A0ABI7WHI6</accession>
<dbReference type="SUPFAM" id="SSF56112">
    <property type="entry name" value="Protein kinase-like (PK-like)"/>
    <property type="match status" value="1"/>
</dbReference>
<feature type="region of interest" description="Disordered" evidence="2">
    <location>
        <begin position="306"/>
        <end position="488"/>
    </location>
</feature>
<organism evidence="4 5">
    <name type="scientific">Felis catus</name>
    <name type="common">Cat</name>
    <name type="synonym">Felis silvestris catus</name>
    <dbReference type="NCBI Taxonomy" id="9685"/>
    <lineage>
        <taxon>Eukaryota</taxon>
        <taxon>Metazoa</taxon>
        <taxon>Chordata</taxon>
        <taxon>Craniata</taxon>
        <taxon>Vertebrata</taxon>
        <taxon>Euteleostomi</taxon>
        <taxon>Mammalia</taxon>
        <taxon>Eutheria</taxon>
        <taxon>Laurasiatheria</taxon>
        <taxon>Carnivora</taxon>
        <taxon>Feliformia</taxon>
        <taxon>Felidae</taxon>
        <taxon>Felinae</taxon>
        <taxon>Felis</taxon>
    </lineage>
</organism>
<dbReference type="InterPro" id="IPR008271">
    <property type="entry name" value="Ser/Thr_kinase_AS"/>
</dbReference>
<dbReference type="Ensembl" id="ENSFCTT00005014606.1">
    <property type="protein sequence ID" value="ENSFCTP00005009778.1"/>
    <property type="gene ID" value="ENSFCTG00005005284.1"/>
</dbReference>